<reference evidence="3 4" key="1">
    <citation type="submission" date="2024-08" db="EMBL/GenBank/DDBJ databases">
        <title>Genome mining of Saccharopolyspora cebuensis PGLac3 from Nigerian medicinal plant.</title>
        <authorList>
            <person name="Ezeobiora C.E."/>
            <person name="Igbokwe N.H."/>
            <person name="Amin D.H."/>
            <person name="Mendie U.E."/>
        </authorList>
    </citation>
    <scope>NUCLEOTIDE SEQUENCE [LARGE SCALE GENOMIC DNA]</scope>
    <source>
        <strain evidence="3 4">PGLac3</strain>
    </source>
</reference>
<accession>A0ABV4CCN9</accession>
<evidence type="ECO:0000256" key="1">
    <source>
        <dbReference type="SAM" id="Phobius"/>
    </source>
</evidence>
<dbReference type="RefSeq" id="WP_345367863.1">
    <property type="nucleotide sequence ID" value="NZ_BAABII010000020.1"/>
</dbReference>
<evidence type="ECO:0000259" key="2">
    <source>
        <dbReference type="Pfam" id="PF19803"/>
    </source>
</evidence>
<evidence type="ECO:0000313" key="3">
    <source>
        <dbReference type="EMBL" id="MEY8038549.1"/>
    </source>
</evidence>
<organism evidence="3 4">
    <name type="scientific">Saccharopolyspora cebuensis</name>
    <dbReference type="NCBI Taxonomy" id="418759"/>
    <lineage>
        <taxon>Bacteria</taxon>
        <taxon>Bacillati</taxon>
        <taxon>Actinomycetota</taxon>
        <taxon>Actinomycetes</taxon>
        <taxon>Pseudonocardiales</taxon>
        <taxon>Pseudonocardiaceae</taxon>
        <taxon>Saccharopolyspora</taxon>
    </lineage>
</organism>
<proteinExistence type="predicted"/>
<gene>
    <name evidence="3" type="ORF">AB8O55_04010</name>
</gene>
<name>A0ABV4CCN9_9PSEU</name>
<keyword evidence="4" id="KW-1185">Reference proteome</keyword>
<keyword evidence="1" id="KW-1133">Transmembrane helix</keyword>
<dbReference type="InterPro" id="IPR046253">
    <property type="entry name" value="DUF6286"/>
</dbReference>
<feature type="domain" description="DUF6286" evidence="2">
    <location>
        <begin position="69"/>
        <end position="171"/>
    </location>
</feature>
<dbReference type="Proteomes" id="UP001564626">
    <property type="component" value="Unassembled WGS sequence"/>
</dbReference>
<keyword evidence="1" id="KW-0812">Transmembrane</keyword>
<evidence type="ECO:0000313" key="4">
    <source>
        <dbReference type="Proteomes" id="UP001564626"/>
    </source>
</evidence>
<dbReference type="Pfam" id="PF19803">
    <property type="entry name" value="DUF6286"/>
    <property type="match status" value="1"/>
</dbReference>
<sequence length="178" mass="19076">MRLLVRLLAALLGLAVAALGVLIAAEAVWAWIRPQADGLVVSWRAVRSGLGGVTWADTAALVTAIVVGVVGLLLLLLATRAGRRDVRLHDPAPEVTVITDPRSLARLVGHQVRDQDGVARASVTAGAKRVRVKATARFREMGDLRQRLTDTARDAVGELPLRRSPKVAVSVTPPKERR</sequence>
<dbReference type="EMBL" id="JBGEHV010000004">
    <property type="protein sequence ID" value="MEY8038549.1"/>
    <property type="molecule type" value="Genomic_DNA"/>
</dbReference>
<feature type="transmembrane region" description="Helical" evidence="1">
    <location>
        <begin position="54"/>
        <end position="78"/>
    </location>
</feature>
<comment type="caution">
    <text evidence="3">The sequence shown here is derived from an EMBL/GenBank/DDBJ whole genome shotgun (WGS) entry which is preliminary data.</text>
</comment>
<keyword evidence="1" id="KW-0472">Membrane</keyword>
<protein>
    <submittedName>
        <fullName evidence="3">DUF6286 domain-containing protein</fullName>
    </submittedName>
</protein>